<keyword evidence="10" id="KW-1185">Reference proteome</keyword>
<gene>
    <name evidence="9" type="ORF">HK097_008791</name>
</gene>
<feature type="compositionally biased region" description="Basic and acidic residues" evidence="8">
    <location>
        <begin position="158"/>
        <end position="170"/>
    </location>
</feature>
<keyword evidence="7" id="KW-0325">Glycoprotein</keyword>
<dbReference type="PANTHER" id="PTHR33146:SF26">
    <property type="entry name" value="ENDONUCLEASE 4"/>
    <property type="match status" value="1"/>
</dbReference>
<dbReference type="AlphaFoldDB" id="A0AAD5SBZ3"/>
<evidence type="ECO:0000313" key="9">
    <source>
        <dbReference type="EMBL" id="KAJ3050229.1"/>
    </source>
</evidence>
<keyword evidence="6" id="KW-1015">Disulfide bond</keyword>
<keyword evidence="5" id="KW-0378">Hydrolase</keyword>
<organism evidence="9 10">
    <name type="scientific">Rhizophlyctis rosea</name>
    <dbReference type="NCBI Taxonomy" id="64517"/>
    <lineage>
        <taxon>Eukaryota</taxon>
        <taxon>Fungi</taxon>
        <taxon>Fungi incertae sedis</taxon>
        <taxon>Chytridiomycota</taxon>
        <taxon>Chytridiomycota incertae sedis</taxon>
        <taxon>Chytridiomycetes</taxon>
        <taxon>Rhizophlyctidales</taxon>
        <taxon>Rhizophlyctidaceae</taxon>
        <taxon>Rhizophlyctis</taxon>
    </lineage>
</organism>
<evidence type="ECO:0000256" key="5">
    <source>
        <dbReference type="ARBA" id="ARBA00022801"/>
    </source>
</evidence>
<comment type="caution">
    <text evidence="9">The sequence shown here is derived from an EMBL/GenBank/DDBJ whole genome shotgun (WGS) entry which is preliminary data.</text>
</comment>
<protein>
    <submittedName>
        <fullName evidence="9">Uncharacterized protein</fullName>
    </submittedName>
</protein>
<dbReference type="Gene3D" id="1.10.575.10">
    <property type="entry name" value="P1 Nuclease"/>
    <property type="match status" value="1"/>
</dbReference>
<dbReference type="PANTHER" id="PTHR33146">
    <property type="entry name" value="ENDONUCLEASE 4"/>
    <property type="match status" value="1"/>
</dbReference>
<sequence>MLPVKWNFERGATWADEIKRRPTYSWSYPTHFIDGTVHPSNCSFIPPPDYLTTHNIITAIANHTTHLFLSSNFTNYDGVTAGYNTDLLFLIHHIGDLAQPLHAFGKARGGNDVLVLEEYGTFDVRGERRGFCAARELRKGSESPGSGLGQMNKHTGRIPKDRGNRADGRWKNGRRQERRGRFFA</sequence>
<name>A0AAD5SBZ3_9FUNG</name>
<evidence type="ECO:0000256" key="6">
    <source>
        <dbReference type="ARBA" id="ARBA00023157"/>
    </source>
</evidence>
<evidence type="ECO:0000256" key="7">
    <source>
        <dbReference type="ARBA" id="ARBA00023180"/>
    </source>
</evidence>
<dbReference type="EMBL" id="JADGJD010000539">
    <property type="protein sequence ID" value="KAJ3050229.1"/>
    <property type="molecule type" value="Genomic_DNA"/>
</dbReference>
<dbReference type="SUPFAM" id="SSF48537">
    <property type="entry name" value="Phospholipase C/P1 nuclease"/>
    <property type="match status" value="1"/>
</dbReference>
<dbReference type="Proteomes" id="UP001212841">
    <property type="component" value="Unassembled WGS sequence"/>
</dbReference>
<dbReference type="Pfam" id="PF02265">
    <property type="entry name" value="S1-P1_nuclease"/>
    <property type="match status" value="1"/>
</dbReference>
<dbReference type="InterPro" id="IPR008947">
    <property type="entry name" value="PLipase_C/P1_nuclease_dom_sf"/>
</dbReference>
<keyword evidence="2" id="KW-0540">Nuclease</keyword>
<dbReference type="GO" id="GO:0046872">
    <property type="term" value="F:metal ion binding"/>
    <property type="evidence" value="ECO:0007669"/>
    <property type="project" value="UniProtKB-KW"/>
</dbReference>
<reference evidence="9" key="1">
    <citation type="submission" date="2020-05" db="EMBL/GenBank/DDBJ databases">
        <title>Phylogenomic resolution of chytrid fungi.</title>
        <authorList>
            <person name="Stajich J.E."/>
            <person name="Amses K."/>
            <person name="Simmons R."/>
            <person name="Seto K."/>
            <person name="Myers J."/>
            <person name="Bonds A."/>
            <person name="Quandt C.A."/>
            <person name="Barry K."/>
            <person name="Liu P."/>
            <person name="Grigoriev I."/>
            <person name="Longcore J.E."/>
            <person name="James T.Y."/>
        </authorList>
    </citation>
    <scope>NUCLEOTIDE SEQUENCE</scope>
    <source>
        <strain evidence="9">JEL0318</strain>
    </source>
</reference>
<dbReference type="InterPro" id="IPR003154">
    <property type="entry name" value="S1/P1nuclease"/>
</dbReference>
<dbReference type="GO" id="GO:0006308">
    <property type="term" value="P:DNA catabolic process"/>
    <property type="evidence" value="ECO:0007669"/>
    <property type="project" value="InterPro"/>
</dbReference>
<evidence type="ECO:0000256" key="3">
    <source>
        <dbReference type="ARBA" id="ARBA00022723"/>
    </source>
</evidence>
<evidence type="ECO:0000256" key="8">
    <source>
        <dbReference type="SAM" id="MobiDB-lite"/>
    </source>
</evidence>
<keyword evidence="3" id="KW-0479">Metal-binding</keyword>
<proteinExistence type="inferred from homology"/>
<evidence type="ECO:0000256" key="4">
    <source>
        <dbReference type="ARBA" id="ARBA00022759"/>
    </source>
</evidence>
<dbReference type="GO" id="GO:0003676">
    <property type="term" value="F:nucleic acid binding"/>
    <property type="evidence" value="ECO:0007669"/>
    <property type="project" value="InterPro"/>
</dbReference>
<dbReference type="GO" id="GO:0016788">
    <property type="term" value="F:hydrolase activity, acting on ester bonds"/>
    <property type="evidence" value="ECO:0007669"/>
    <property type="project" value="InterPro"/>
</dbReference>
<comment type="similarity">
    <text evidence="1">Belongs to the nuclease type I family.</text>
</comment>
<evidence type="ECO:0000256" key="2">
    <source>
        <dbReference type="ARBA" id="ARBA00022722"/>
    </source>
</evidence>
<keyword evidence="4" id="KW-0255">Endonuclease</keyword>
<feature type="region of interest" description="Disordered" evidence="8">
    <location>
        <begin position="138"/>
        <end position="184"/>
    </location>
</feature>
<evidence type="ECO:0000256" key="1">
    <source>
        <dbReference type="ARBA" id="ARBA00009547"/>
    </source>
</evidence>
<accession>A0AAD5SBZ3</accession>
<evidence type="ECO:0000313" key="10">
    <source>
        <dbReference type="Proteomes" id="UP001212841"/>
    </source>
</evidence>
<dbReference type="GO" id="GO:0004519">
    <property type="term" value="F:endonuclease activity"/>
    <property type="evidence" value="ECO:0007669"/>
    <property type="project" value="UniProtKB-KW"/>
</dbReference>